<reference evidence="3 4" key="1">
    <citation type="submission" date="2024-02" db="EMBL/GenBank/DDBJ databases">
        <authorList>
            <person name="Chen Y."/>
            <person name="Shah S."/>
            <person name="Dougan E. K."/>
            <person name="Thang M."/>
            <person name="Chan C."/>
        </authorList>
    </citation>
    <scope>NUCLEOTIDE SEQUENCE [LARGE SCALE GENOMIC DNA]</scope>
</reference>
<keyword evidence="4" id="KW-1185">Reference proteome</keyword>
<protein>
    <submittedName>
        <fullName evidence="3">Uncharacterized protein</fullName>
    </submittedName>
</protein>
<proteinExistence type="predicted"/>
<evidence type="ECO:0000256" key="1">
    <source>
        <dbReference type="SAM" id="Coils"/>
    </source>
</evidence>
<name>A0ABP0HIM8_9DINO</name>
<sequence length="865" mass="96335">MASLDALDLELKETEDALRLIEEELGGFKTRDDGSQGSFICQKHRCQTTLCLLCAKGKKDAWRVPGRCCRASDLPRRARTTTKHAGPAASEKRTTTTFGSAARFSRVQAEGDFLLNPVDDFLSTTTVAKGAVMHSEAVKPRQMWEAKRWLEGVAAQSHCKEATAILASQPGLLGLTAAWKALLREEHDNEDAFDFDADASTDAGSELPELLSVSSATSTATSSPGPGSYSPNYEVLRPSLAKGAPSFGRYSAREVPQEEERAETSEMGSRGTESALSTAPESFTCRGGKILPMHTTRPRRPTASQLDAIAAAARPLGPQLTKEQELLVAEEEEVKIPVVETGRLERLEKSADPAPGDYDLPSFPGGPSAVIAPPGETQLIKEEAPGPAQYDLRASEAHVYPRAVLANFGLSRPEVMEHQRRPDYIFSYEALDVNFTGIEPKIPAALILPEESPEALHAHQLLKHRAPAAGTGAKLGPGAYSEDDQILQRIRPDRMVLSWHPRREGLPEHLLGLFKHYTRFGRLRLDGRQLLGSEDDLALRRCRQRAFIQPPHRTLRRSWSAEDIWRLYLPKLDEPMGRNFARNLEFDEWQEKEKYWRWLGVRHFCRTRPSLRLSYSLPDLELVKDRAPEVDFSKGPGRPQAEEQEEVEGDVLLLSDDRRAVAPRVPQPVDMAKQLGRDTVDHDDFEELVLSPKRPMRRTSCFVDMAKEPGRPEKLELDPHIWAEEHERVFCYKPTLGEETDEMLDLSPASVQRRLLPRTPTYDWALCLGRPGHDPRLETEEEDGPILLTNWEAPFVAPATPRPPPLPPGEEVFLPSLHGLSVQEEPHVPEPPAPEPPEPPEPPAPPVLEPEPRDSSATPFADAYD</sequence>
<feature type="compositionally biased region" description="Low complexity" evidence="2">
    <location>
        <begin position="212"/>
        <end position="231"/>
    </location>
</feature>
<dbReference type="EMBL" id="CAXAMM010000936">
    <property type="protein sequence ID" value="CAK8989672.1"/>
    <property type="molecule type" value="Genomic_DNA"/>
</dbReference>
<feature type="compositionally biased region" description="Pro residues" evidence="2">
    <location>
        <begin position="829"/>
        <end position="849"/>
    </location>
</feature>
<feature type="coiled-coil region" evidence="1">
    <location>
        <begin position="4"/>
        <end position="31"/>
    </location>
</feature>
<evidence type="ECO:0000313" key="3">
    <source>
        <dbReference type="EMBL" id="CAK8989672.1"/>
    </source>
</evidence>
<evidence type="ECO:0000256" key="2">
    <source>
        <dbReference type="SAM" id="MobiDB-lite"/>
    </source>
</evidence>
<feature type="region of interest" description="Disordered" evidence="2">
    <location>
        <begin position="212"/>
        <end position="234"/>
    </location>
</feature>
<dbReference type="Proteomes" id="UP001642464">
    <property type="component" value="Unassembled WGS sequence"/>
</dbReference>
<feature type="compositionally biased region" description="Polar residues" evidence="2">
    <location>
        <begin position="271"/>
        <end position="281"/>
    </location>
</feature>
<feature type="region of interest" description="Disordered" evidence="2">
    <location>
        <begin position="249"/>
        <end position="301"/>
    </location>
</feature>
<keyword evidence="1" id="KW-0175">Coiled coil</keyword>
<evidence type="ECO:0000313" key="4">
    <source>
        <dbReference type="Proteomes" id="UP001642464"/>
    </source>
</evidence>
<feature type="compositionally biased region" description="Basic and acidic residues" evidence="2">
    <location>
        <begin position="251"/>
        <end position="264"/>
    </location>
</feature>
<accession>A0ABP0HIM8</accession>
<comment type="caution">
    <text evidence="3">The sequence shown here is derived from an EMBL/GenBank/DDBJ whole genome shotgun (WGS) entry which is preliminary data.</text>
</comment>
<organism evidence="3 4">
    <name type="scientific">Durusdinium trenchii</name>
    <dbReference type="NCBI Taxonomy" id="1381693"/>
    <lineage>
        <taxon>Eukaryota</taxon>
        <taxon>Sar</taxon>
        <taxon>Alveolata</taxon>
        <taxon>Dinophyceae</taxon>
        <taxon>Suessiales</taxon>
        <taxon>Symbiodiniaceae</taxon>
        <taxon>Durusdinium</taxon>
    </lineage>
</organism>
<gene>
    <name evidence="3" type="ORF">SCF082_LOCUS1911</name>
</gene>
<feature type="region of interest" description="Disordered" evidence="2">
    <location>
        <begin position="798"/>
        <end position="865"/>
    </location>
</feature>